<organism evidence="9 10">
    <name type="scientific">Dentipellis fragilis</name>
    <dbReference type="NCBI Taxonomy" id="205917"/>
    <lineage>
        <taxon>Eukaryota</taxon>
        <taxon>Fungi</taxon>
        <taxon>Dikarya</taxon>
        <taxon>Basidiomycota</taxon>
        <taxon>Agaricomycotina</taxon>
        <taxon>Agaricomycetes</taxon>
        <taxon>Russulales</taxon>
        <taxon>Hericiaceae</taxon>
        <taxon>Dentipellis</taxon>
    </lineage>
</organism>
<dbReference type="PANTHER" id="PTHR31313:SF81">
    <property type="entry name" value="TY1 ENHANCER ACTIVATOR"/>
    <property type="match status" value="1"/>
</dbReference>
<dbReference type="EMBL" id="SEOQ01000751">
    <property type="protein sequence ID" value="TFY57428.1"/>
    <property type="molecule type" value="Genomic_DNA"/>
</dbReference>
<feature type="compositionally biased region" description="Basic and acidic residues" evidence="8">
    <location>
        <begin position="107"/>
        <end position="124"/>
    </location>
</feature>
<evidence type="ECO:0000256" key="5">
    <source>
        <dbReference type="ARBA" id="ARBA00023163"/>
    </source>
</evidence>
<evidence type="ECO:0000256" key="8">
    <source>
        <dbReference type="SAM" id="MobiDB-lite"/>
    </source>
</evidence>
<feature type="compositionally biased region" description="Basic and acidic residues" evidence="8">
    <location>
        <begin position="544"/>
        <end position="561"/>
    </location>
</feature>
<protein>
    <recommendedName>
        <fullName evidence="11">Transcription factor domain-containing protein</fullName>
    </recommendedName>
</protein>
<feature type="region of interest" description="Disordered" evidence="8">
    <location>
        <begin position="339"/>
        <end position="368"/>
    </location>
</feature>
<keyword evidence="2" id="KW-0862">Zinc</keyword>
<dbReference type="Proteomes" id="UP000298327">
    <property type="component" value="Unassembled WGS sequence"/>
</dbReference>
<name>A0A4Y9Y689_9AGAM</name>
<feature type="compositionally biased region" description="Acidic residues" evidence="8">
    <location>
        <begin position="298"/>
        <end position="307"/>
    </location>
</feature>
<evidence type="ECO:0000313" key="10">
    <source>
        <dbReference type="Proteomes" id="UP000298327"/>
    </source>
</evidence>
<evidence type="ECO:0000256" key="1">
    <source>
        <dbReference type="ARBA" id="ARBA00022723"/>
    </source>
</evidence>
<feature type="compositionally biased region" description="Basic and acidic residues" evidence="8">
    <location>
        <begin position="277"/>
        <end position="297"/>
    </location>
</feature>
<evidence type="ECO:0000256" key="3">
    <source>
        <dbReference type="ARBA" id="ARBA00023015"/>
    </source>
</evidence>
<dbReference type="PANTHER" id="PTHR31313">
    <property type="entry name" value="TY1 ENHANCER ACTIVATOR"/>
    <property type="match status" value="1"/>
</dbReference>
<proteinExistence type="predicted"/>
<dbReference type="AlphaFoldDB" id="A0A4Y9Y689"/>
<evidence type="ECO:0000256" key="7">
    <source>
        <dbReference type="SAM" id="Coils"/>
    </source>
</evidence>
<dbReference type="OrthoDB" id="424974at2759"/>
<keyword evidence="10" id="KW-1185">Reference proteome</keyword>
<evidence type="ECO:0000256" key="2">
    <source>
        <dbReference type="ARBA" id="ARBA00022833"/>
    </source>
</evidence>
<keyword evidence="6" id="KW-0539">Nucleus</keyword>
<feature type="region of interest" description="Disordered" evidence="8">
    <location>
        <begin position="92"/>
        <end position="124"/>
    </location>
</feature>
<evidence type="ECO:0000256" key="4">
    <source>
        <dbReference type="ARBA" id="ARBA00023125"/>
    </source>
</evidence>
<keyword evidence="5" id="KW-0804">Transcription</keyword>
<feature type="region of interest" description="Disordered" evidence="8">
    <location>
        <begin position="275"/>
        <end position="308"/>
    </location>
</feature>
<keyword evidence="4" id="KW-0238">DNA-binding</keyword>
<evidence type="ECO:0000313" key="9">
    <source>
        <dbReference type="EMBL" id="TFY57428.1"/>
    </source>
</evidence>
<feature type="compositionally biased region" description="Polar residues" evidence="8">
    <location>
        <begin position="346"/>
        <end position="356"/>
    </location>
</feature>
<comment type="caution">
    <text evidence="9">The sequence shown here is derived from an EMBL/GenBank/DDBJ whole genome shotgun (WGS) entry which is preliminary data.</text>
</comment>
<keyword evidence="3" id="KW-0805">Transcription regulation</keyword>
<sequence length="660" mass="72803">MQRLNTMLGFEFGPSRAISQHELIRARRFFASVRLRPGQGEDKAVGSRRRMARGDLGDLKDGEVSSVRSSLICLRLPRALIYCVPPPTSQAFPQPAPMPVDVSKPPAQDRRRVVRRDQDGPRDSSYAREIELKRNRGEISCAECRRCDDRVPALVARTYLRSLRLPDSKSSATSKFHANLARYVAAGSRRARSDRDTLPSGGDARPFVRMVRLSGSFDAGGADPDMLLLQAAWPPARVLGVFVIAATEHLHRRVARMSDRIRQLEDALAVLQSTHSQEQHPLLRESMTVHDLDKTDEPALEPEEGEGPAEVVKAFGTMSISEHGVSRFFGPTGGSEGLLLYDGEDSTASPSSSHQTDSTRDSRSPAIPSAAARFSHAFPFTPVGPSETVYSLIQGQLPSWEEALRTSEVYLQNASWLFRSMSRTQLMDEMLPVMYGKKAAGPPPEDEYSGAHDLALLLYVFAVGRIVDLDLSHTDAEAQGEHFHQLAKAALCLQPVLERPSMVTIQALHVGSIYNAMCGSEISGGESTMERTDRLARAVRGSRRKDDARSARGWRVSDRGKGTTRGAPTQPLVARSLALPFAAVYAVHVSSPPGWLGDQLAHGDWLLGALQRPQIKQRDSRLSSYYSTQGRFLQAPRHRAASDRTFRNRLRTTPSFKARG</sequence>
<evidence type="ECO:0000256" key="6">
    <source>
        <dbReference type="ARBA" id="ARBA00023242"/>
    </source>
</evidence>
<accession>A0A4Y9Y689</accession>
<feature type="coiled-coil region" evidence="7">
    <location>
        <begin position="247"/>
        <end position="274"/>
    </location>
</feature>
<evidence type="ECO:0008006" key="11">
    <source>
        <dbReference type="Google" id="ProtNLM"/>
    </source>
</evidence>
<dbReference type="GO" id="GO:0003677">
    <property type="term" value="F:DNA binding"/>
    <property type="evidence" value="ECO:0007669"/>
    <property type="project" value="UniProtKB-KW"/>
</dbReference>
<gene>
    <name evidence="9" type="ORF">EVG20_g8554</name>
</gene>
<dbReference type="CDD" id="cd12148">
    <property type="entry name" value="fungal_TF_MHR"/>
    <property type="match status" value="1"/>
</dbReference>
<keyword evidence="1" id="KW-0479">Metal-binding</keyword>
<dbReference type="GO" id="GO:0046872">
    <property type="term" value="F:metal ion binding"/>
    <property type="evidence" value="ECO:0007669"/>
    <property type="project" value="UniProtKB-KW"/>
</dbReference>
<reference evidence="9 10" key="1">
    <citation type="submission" date="2019-02" db="EMBL/GenBank/DDBJ databases">
        <title>Genome sequencing of the rare red list fungi Dentipellis fragilis.</title>
        <authorList>
            <person name="Buettner E."/>
            <person name="Kellner H."/>
        </authorList>
    </citation>
    <scope>NUCLEOTIDE SEQUENCE [LARGE SCALE GENOMIC DNA]</scope>
    <source>
        <strain evidence="9 10">DSM 105465</strain>
    </source>
</reference>
<dbReference type="InterPro" id="IPR051615">
    <property type="entry name" value="Transcr_Regulatory_Elem"/>
</dbReference>
<feature type="region of interest" description="Disordered" evidence="8">
    <location>
        <begin position="537"/>
        <end position="568"/>
    </location>
</feature>
<keyword evidence="7" id="KW-0175">Coiled coil</keyword>